<organism evidence="1 2">
    <name type="scientific">Caerostris darwini</name>
    <dbReference type="NCBI Taxonomy" id="1538125"/>
    <lineage>
        <taxon>Eukaryota</taxon>
        <taxon>Metazoa</taxon>
        <taxon>Ecdysozoa</taxon>
        <taxon>Arthropoda</taxon>
        <taxon>Chelicerata</taxon>
        <taxon>Arachnida</taxon>
        <taxon>Araneae</taxon>
        <taxon>Araneomorphae</taxon>
        <taxon>Entelegynae</taxon>
        <taxon>Araneoidea</taxon>
        <taxon>Araneidae</taxon>
        <taxon>Caerostris</taxon>
    </lineage>
</organism>
<sequence>MNEGRVNLEDKKCVEDLSRSIEEEREESSGAGNKRERRLRLCKSSLKGGWMLKLWSTSKEDNIALRWGTMVFTDNRTGSYSHETFDYER</sequence>
<dbReference type="Proteomes" id="UP001054837">
    <property type="component" value="Unassembled WGS sequence"/>
</dbReference>
<comment type="caution">
    <text evidence="1">The sequence shown here is derived from an EMBL/GenBank/DDBJ whole genome shotgun (WGS) entry which is preliminary data.</text>
</comment>
<accession>A0AAV4PRV5</accession>
<dbReference type="EMBL" id="BPLQ01003296">
    <property type="protein sequence ID" value="GIX99409.1"/>
    <property type="molecule type" value="Genomic_DNA"/>
</dbReference>
<reference evidence="1 2" key="1">
    <citation type="submission" date="2021-06" db="EMBL/GenBank/DDBJ databases">
        <title>Caerostris darwini draft genome.</title>
        <authorList>
            <person name="Kono N."/>
            <person name="Arakawa K."/>
        </authorList>
    </citation>
    <scope>NUCLEOTIDE SEQUENCE [LARGE SCALE GENOMIC DNA]</scope>
</reference>
<evidence type="ECO:0000313" key="2">
    <source>
        <dbReference type="Proteomes" id="UP001054837"/>
    </source>
</evidence>
<keyword evidence="2" id="KW-1185">Reference proteome</keyword>
<proteinExistence type="predicted"/>
<protein>
    <submittedName>
        <fullName evidence="1">Uncharacterized protein</fullName>
    </submittedName>
</protein>
<name>A0AAV4PRV5_9ARAC</name>
<dbReference type="AlphaFoldDB" id="A0AAV4PRV5"/>
<evidence type="ECO:0000313" key="1">
    <source>
        <dbReference type="EMBL" id="GIX99409.1"/>
    </source>
</evidence>
<gene>
    <name evidence="1" type="ORF">CDAR_297291</name>
</gene>